<dbReference type="InterPro" id="IPR000524">
    <property type="entry name" value="Tscrpt_reg_HTH_GntR"/>
</dbReference>
<dbReference type="AlphaFoldDB" id="A0A6L3VLU7"/>
<dbReference type="PROSITE" id="PS50949">
    <property type="entry name" value="HTH_GNTR"/>
    <property type="match status" value="1"/>
</dbReference>
<dbReference type="Proteomes" id="UP000483004">
    <property type="component" value="Unassembled WGS sequence"/>
</dbReference>
<dbReference type="Gene3D" id="1.10.10.10">
    <property type="entry name" value="Winged helix-like DNA-binding domain superfamily/Winged helix DNA-binding domain"/>
    <property type="match status" value="1"/>
</dbReference>
<reference evidence="6 7" key="1">
    <citation type="submission" date="2019-09" db="EMBL/GenBank/DDBJ databases">
        <title>Actinomadura physcomitrii sp. nov., a novel actinomycete isolated from moss [Physcomitrium sphaericum (Ludw) Fuernr].</title>
        <authorList>
            <person name="Liu C."/>
            <person name="Zhuang X."/>
        </authorList>
    </citation>
    <scope>NUCLEOTIDE SEQUENCE [LARGE SCALE GENOMIC DNA]</scope>
    <source>
        <strain evidence="6 7">CYP1-1B</strain>
    </source>
</reference>
<dbReference type="PANTHER" id="PTHR44846">
    <property type="entry name" value="MANNOSYL-D-GLYCERATE TRANSPORT/METABOLISM SYSTEM REPRESSOR MNGR-RELATED"/>
    <property type="match status" value="1"/>
</dbReference>
<dbReference type="InterPro" id="IPR050679">
    <property type="entry name" value="Bact_HTH_transcr_reg"/>
</dbReference>
<dbReference type="GO" id="GO:0003700">
    <property type="term" value="F:DNA-binding transcription factor activity"/>
    <property type="evidence" value="ECO:0007669"/>
    <property type="project" value="InterPro"/>
</dbReference>
<dbReference type="CDD" id="cd07377">
    <property type="entry name" value="WHTH_GntR"/>
    <property type="match status" value="1"/>
</dbReference>
<proteinExistence type="predicted"/>
<accession>A0A6L3VLU7</accession>
<evidence type="ECO:0000313" key="6">
    <source>
        <dbReference type="EMBL" id="KAB2368208.1"/>
    </source>
</evidence>
<keyword evidence="1" id="KW-0805">Transcription regulation</keyword>
<dbReference type="GO" id="GO:0045892">
    <property type="term" value="P:negative regulation of DNA-templated transcription"/>
    <property type="evidence" value="ECO:0007669"/>
    <property type="project" value="TreeGrafter"/>
</dbReference>
<dbReference type="InterPro" id="IPR036388">
    <property type="entry name" value="WH-like_DNA-bd_sf"/>
</dbReference>
<gene>
    <name evidence="6" type="ORF">F9B16_37790</name>
</gene>
<dbReference type="Gene3D" id="3.40.1410.10">
    <property type="entry name" value="Chorismate lyase-like"/>
    <property type="match status" value="1"/>
</dbReference>
<dbReference type="PANTHER" id="PTHR44846:SF17">
    <property type="entry name" value="GNTR-FAMILY TRANSCRIPTIONAL REGULATOR"/>
    <property type="match status" value="1"/>
</dbReference>
<name>A0A6L3VLU7_9ACTN</name>
<keyword evidence="3" id="KW-0804">Transcription</keyword>
<protein>
    <submittedName>
        <fullName evidence="6">GntR family transcriptional regulator</fullName>
    </submittedName>
</protein>
<keyword evidence="7" id="KW-1185">Reference proteome</keyword>
<dbReference type="RefSeq" id="WP_151545036.1">
    <property type="nucleotide sequence ID" value="NZ_WBMR01000175.1"/>
</dbReference>
<dbReference type="Pfam" id="PF07702">
    <property type="entry name" value="UTRA"/>
    <property type="match status" value="1"/>
</dbReference>
<organism evidence="6 7">
    <name type="scientific">Actinomadura montaniterrae</name>
    <dbReference type="NCBI Taxonomy" id="1803903"/>
    <lineage>
        <taxon>Bacteria</taxon>
        <taxon>Bacillati</taxon>
        <taxon>Actinomycetota</taxon>
        <taxon>Actinomycetes</taxon>
        <taxon>Streptosporangiales</taxon>
        <taxon>Thermomonosporaceae</taxon>
        <taxon>Actinomadura</taxon>
    </lineage>
</organism>
<dbReference type="SMART" id="SM00345">
    <property type="entry name" value="HTH_GNTR"/>
    <property type="match status" value="1"/>
</dbReference>
<feature type="domain" description="HTH gntR-type" evidence="5">
    <location>
        <begin position="6"/>
        <end position="80"/>
    </location>
</feature>
<dbReference type="OrthoDB" id="3214900at2"/>
<keyword evidence="2" id="KW-0238">DNA-binding</keyword>
<dbReference type="InterPro" id="IPR036390">
    <property type="entry name" value="WH_DNA-bd_sf"/>
</dbReference>
<dbReference type="InterPro" id="IPR011663">
    <property type="entry name" value="UTRA"/>
</dbReference>
<dbReference type="EMBL" id="WBMR01000175">
    <property type="protein sequence ID" value="KAB2368208.1"/>
    <property type="molecule type" value="Genomic_DNA"/>
</dbReference>
<dbReference type="GO" id="GO:0003677">
    <property type="term" value="F:DNA binding"/>
    <property type="evidence" value="ECO:0007669"/>
    <property type="project" value="UniProtKB-KW"/>
</dbReference>
<dbReference type="Pfam" id="PF00392">
    <property type="entry name" value="GntR"/>
    <property type="match status" value="1"/>
</dbReference>
<feature type="region of interest" description="Disordered" evidence="4">
    <location>
        <begin position="267"/>
        <end position="294"/>
    </location>
</feature>
<evidence type="ECO:0000313" key="7">
    <source>
        <dbReference type="Proteomes" id="UP000483004"/>
    </source>
</evidence>
<evidence type="ECO:0000256" key="3">
    <source>
        <dbReference type="ARBA" id="ARBA00023163"/>
    </source>
</evidence>
<dbReference type="InterPro" id="IPR028978">
    <property type="entry name" value="Chorismate_lyase_/UTRA_dom_sf"/>
</dbReference>
<evidence type="ECO:0000256" key="2">
    <source>
        <dbReference type="ARBA" id="ARBA00023125"/>
    </source>
</evidence>
<comment type="caution">
    <text evidence="6">The sequence shown here is derived from an EMBL/GenBank/DDBJ whole genome shotgun (WGS) entry which is preliminary data.</text>
</comment>
<dbReference type="SUPFAM" id="SSF46785">
    <property type="entry name" value="Winged helix' DNA-binding domain"/>
    <property type="match status" value="1"/>
</dbReference>
<dbReference type="PRINTS" id="PR00035">
    <property type="entry name" value="HTHGNTR"/>
</dbReference>
<evidence type="ECO:0000256" key="4">
    <source>
        <dbReference type="SAM" id="MobiDB-lite"/>
    </source>
</evidence>
<dbReference type="SUPFAM" id="SSF64288">
    <property type="entry name" value="Chorismate lyase-like"/>
    <property type="match status" value="1"/>
</dbReference>
<sequence length="294" mass="32305">MPRATPLRWREIADDLLRRIESGDLAEASGTAARRRLPAEKDLEQHYDASRNTIRDALAWLANQGRVVSEQGKGTFVVYRPSTVHVTLSAVPLGLAPGSGEGEWYNRDAFIPAGQRVTVSPVKVEIQQGTQLIAWYLQAEPGETFVSRHQEIFVDERPWALQTSFYPLRFATGGAPRLLEPTDIPQGAVGYLGETLGYEEVGFHDEIRARVPDGNEKRFFSLGDSAADVVFETNRTAYSAEGDAFRLTVTVWPADRTRLHYNDGKVPEQVMRAPGQTPAETAKGKAPGGGSRGG</sequence>
<evidence type="ECO:0000259" key="5">
    <source>
        <dbReference type="PROSITE" id="PS50949"/>
    </source>
</evidence>
<evidence type="ECO:0000256" key="1">
    <source>
        <dbReference type="ARBA" id="ARBA00023015"/>
    </source>
</evidence>